<evidence type="ECO:0000313" key="3">
    <source>
        <dbReference type="EMBL" id="QDT40079.1"/>
    </source>
</evidence>
<dbReference type="RefSeq" id="WP_145209430.1">
    <property type="nucleotide sequence ID" value="NZ_CP036269.1"/>
</dbReference>
<dbReference type="EMBL" id="CP036269">
    <property type="protein sequence ID" value="QDT40079.1"/>
    <property type="molecule type" value="Genomic_DNA"/>
</dbReference>
<feature type="chain" id="PRO_5021858038" evidence="2">
    <location>
        <begin position="23"/>
        <end position="230"/>
    </location>
</feature>
<proteinExistence type="predicted"/>
<keyword evidence="2" id="KW-0732">Signal</keyword>
<feature type="transmembrane region" description="Helical" evidence="1">
    <location>
        <begin position="38"/>
        <end position="58"/>
    </location>
</feature>
<protein>
    <submittedName>
        <fullName evidence="3">Uncharacterized protein</fullName>
    </submittedName>
</protein>
<dbReference type="KEGG" id="gaz:Pan241w_01320"/>
<name>A0A517R852_9PLAN</name>
<gene>
    <name evidence="3" type="ORF">Pan241w_01320</name>
</gene>
<sequence length="230" mass="25630" precursor="true">MMVRTLLIAGFVCCAFTQSAQAGMPSIGLTEIAELRLQTISFFLMVLLVSAFIFKLLWNLLAKDFPKLPVLSYKGALAGTVLWGLMFLFVLTMISGARELLTPGAWEKTGNTYQLVDSKTEEPETPDELLEERRKQLGELRTALFMHVATHEGKFPEKAENATFTEEFWFQPGDLRVKYGYVAGDKKTEPAEPLAFEQAVYGDDQQLVLFTDGAIKVLPPKAAQEVLNGK</sequence>
<evidence type="ECO:0000256" key="2">
    <source>
        <dbReference type="SAM" id="SignalP"/>
    </source>
</evidence>
<organism evidence="3 4">
    <name type="scientific">Gimesia alba</name>
    <dbReference type="NCBI Taxonomy" id="2527973"/>
    <lineage>
        <taxon>Bacteria</taxon>
        <taxon>Pseudomonadati</taxon>
        <taxon>Planctomycetota</taxon>
        <taxon>Planctomycetia</taxon>
        <taxon>Planctomycetales</taxon>
        <taxon>Planctomycetaceae</taxon>
        <taxon>Gimesia</taxon>
    </lineage>
</organism>
<evidence type="ECO:0000313" key="4">
    <source>
        <dbReference type="Proteomes" id="UP000317171"/>
    </source>
</evidence>
<keyword evidence="1" id="KW-0472">Membrane</keyword>
<feature type="transmembrane region" description="Helical" evidence="1">
    <location>
        <begin position="70"/>
        <end position="94"/>
    </location>
</feature>
<feature type="signal peptide" evidence="2">
    <location>
        <begin position="1"/>
        <end position="22"/>
    </location>
</feature>
<keyword evidence="1" id="KW-0812">Transmembrane</keyword>
<reference evidence="3 4" key="1">
    <citation type="submission" date="2019-02" db="EMBL/GenBank/DDBJ databases">
        <title>Deep-cultivation of Planctomycetes and their phenomic and genomic characterization uncovers novel biology.</title>
        <authorList>
            <person name="Wiegand S."/>
            <person name="Jogler M."/>
            <person name="Boedeker C."/>
            <person name="Pinto D."/>
            <person name="Vollmers J."/>
            <person name="Rivas-Marin E."/>
            <person name="Kohn T."/>
            <person name="Peeters S.H."/>
            <person name="Heuer A."/>
            <person name="Rast P."/>
            <person name="Oberbeckmann S."/>
            <person name="Bunk B."/>
            <person name="Jeske O."/>
            <person name="Meyerdierks A."/>
            <person name="Storesund J.E."/>
            <person name="Kallscheuer N."/>
            <person name="Luecker S."/>
            <person name="Lage O.M."/>
            <person name="Pohl T."/>
            <person name="Merkel B.J."/>
            <person name="Hornburger P."/>
            <person name="Mueller R.-W."/>
            <person name="Bruemmer F."/>
            <person name="Labrenz M."/>
            <person name="Spormann A.M."/>
            <person name="Op den Camp H."/>
            <person name="Overmann J."/>
            <person name="Amann R."/>
            <person name="Jetten M.S.M."/>
            <person name="Mascher T."/>
            <person name="Medema M.H."/>
            <person name="Devos D.P."/>
            <person name="Kaster A.-K."/>
            <person name="Ovreas L."/>
            <person name="Rohde M."/>
            <person name="Galperin M.Y."/>
            <person name="Jogler C."/>
        </authorList>
    </citation>
    <scope>NUCLEOTIDE SEQUENCE [LARGE SCALE GENOMIC DNA]</scope>
    <source>
        <strain evidence="3 4">Pan241w</strain>
    </source>
</reference>
<dbReference type="OrthoDB" id="277430at2"/>
<dbReference type="Proteomes" id="UP000317171">
    <property type="component" value="Chromosome"/>
</dbReference>
<accession>A0A517R852</accession>
<evidence type="ECO:0000256" key="1">
    <source>
        <dbReference type="SAM" id="Phobius"/>
    </source>
</evidence>
<keyword evidence="1" id="KW-1133">Transmembrane helix</keyword>
<keyword evidence="4" id="KW-1185">Reference proteome</keyword>
<dbReference type="AlphaFoldDB" id="A0A517R852"/>